<evidence type="ECO:0000313" key="1">
    <source>
        <dbReference type="EMBL" id="BBW95685.1"/>
    </source>
</evidence>
<dbReference type="Proteomes" id="UP000501421">
    <property type="component" value="Chromosome"/>
</dbReference>
<sequence length="45" mass="5537">MGLHDVSHWKKDEERQASGTREKFWLINPDNKRRYLFKIPKRLVI</sequence>
<gene>
    <name evidence="1" type="ORF">GsuE55_05180</name>
</gene>
<dbReference type="EMBL" id="AP022557">
    <property type="protein sequence ID" value="BBW95685.1"/>
    <property type="molecule type" value="Genomic_DNA"/>
</dbReference>
<dbReference type="AlphaFoldDB" id="A0A679FMB1"/>
<protein>
    <submittedName>
        <fullName evidence="1">Uncharacterized protein</fullName>
    </submittedName>
</protein>
<reference evidence="2" key="1">
    <citation type="journal article" date="2020" name="Microbiol. Resour. Announc.">
        <title>Complete Genome Sequence of Geobacillus sp. Strain E55-1, Isolated from Mine Geyser in Japan.</title>
        <authorList>
            <person name="Miyazaki K."/>
            <person name="Hase E."/>
            <person name="Tokito N."/>
        </authorList>
    </citation>
    <scope>NUCLEOTIDE SEQUENCE [LARGE SCALE GENOMIC DNA]</scope>
    <source>
        <strain evidence="2">E55-1</strain>
    </source>
</reference>
<keyword evidence="2" id="KW-1185">Reference proteome</keyword>
<name>A0A679FMB1_9BACL</name>
<accession>A0A679FMB1</accession>
<proteinExistence type="predicted"/>
<evidence type="ECO:0000313" key="2">
    <source>
        <dbReference type="Proteomes" id="UP000501421"/>
    </source>
</evidence>
<organism evidence="1 2">
    <name type="scientific">Geobacillus subterraneus</name>
    <dbReference type="NCBI Taxonomy" id="129338"/>
    <lineage>
        <taxon>Bacteria</taxon>
        <taxon>Bacillati</taxon>
        <taxon>Bacillota</taxon>
        <taxon>Bacilli</taxon>
        <taxon>Bacillales</taxon>
        <taxon>Anoxybacillaceae</taxon>
        <taxon>Geobacillus</taxon>
    </lineage>
</organism>